<sequence>MGVKAQVLPPDTDCHHFVLEIKRRPYGSIFLAFPTVLDSSLAPEGRHILHIFTTSSIEGWEGLSTEDYEAKKKVVAYEIISRLEKKLFSGAQIINYFHGGQGVIAVAFSGVMCAHRVAADIGIEKRSPVMDAALLRLLGWLRTLA</sequence>
<reference evidence="1 2" key="1">
    <citation type="journal article" date="2024" name="Plant Biotechnol. J.">
        <title>Genome and CRISPR/Cas9 system of a widespread forest tree (Populus alba) in the world.</title>
        <authorList>
            <person name="Liu Y.J."/>
            <person name="Jiang P.F."/>
            <person name="Han X.M."/>
            <person name="Li X.Y."/>
            <person name="Wang H.M."/>
            <person name="Wang Y.J."/>
            <person name="Wang X.X."/>
            <person name="Zeng Q.Y."/>
        </authorList>
    </citation>
    <scope>NUCLEOTIDE SEQUENCE [LARGE SCALE GENOMIC DNA]</scope>
    <source>
        <strain evidence="2">cv. PAL-ZL1</strain>
    </source>
</reference>
<comment type="caution">
    <text evidence="1">The sequence shown here is derived from an EMBL/GenBank/DDBJ whole genome shotgun (WGS) entry which is preliminary data.</text>
</comment>
<dbReference type="EMBL" id="RCHU02000006">
    <property type="protein sequence ID" value="KAL3586560.1"/>
    <property type="molecule type" value="Genomic_DNA"/>
</dbReference>
<gene>
    <name evidence="1" type="ORF">D5086_013427</name>
</gene>
<proteinExistence type="predicted"/>
<protein>
    <submittedName>
        <fullName evidence="1">Uncharacterized protein</fullName>
    </submittedName>
</protein>
<accession>A0ACC4C5F2</accession>
<dbReference type="Proteomes" id="UP000309997">
    <property type="component" value="Unassembled WGS sequence"/>
</dbReference>
<evidence type="ECO:0000313" key="1">
    <source>
        <dbReference type="EMBL" id="KAL3586560.1"/>
    </source>
</evidence>
<organism evidence="1 2">
    <name type="scientific">Populus alba</name>
    <name type="common">White poplar</name>
    <dbReference type="NCBI Taxonomy" id="43335"/>
    <lineage>
        <taxon>Eukaryota</taxon>
        <taxon>Viridiplantae</taxon>
        <taxon>Streptophyta</taxon>
        <taxon>Embryophyta</taxon>
        <taxon>Tracheophyta</taxon>
        <taxon>Spermatophyta</taxon>
        <taxon>Magnoliopsida</taxon>
        <taxon>eudicotyledons</taxon>
        <taxon>Gunneridae</taxon>
        <taxon>Pentapetalae</taxon>
        <taxon>rosids</taxon>
        <taxon>fabids</taxon>
        <taxon>Malpighiales</taxon>
        <taxon>Salicaceae</taxon>
        <taxon>Saliceae</taxon>
        <taxon>Populus</taxon>
    </lineage>
</organism>
<evidence type="ECO:0000313" key="2">
    <source>
        <dbReference type="Proteomes" id="UP000309997"/>
    </source>
</evidence>
<keyword evidence="2" id="KW-1185">Reference proteome</keyword>
<name>A0ACC4C5F2_POPAL</name>